<proteinExistence type="predicted"/>
<comment type="caution">
    <text evidence="1">The sequence shown here is derived from an EMBL/GenBank/DDBJ whole genome shotgun (WGS) entry which is preliminary data.</text>
</comment>
<gene>
    <name evidence="1" type="ORF">D0Y65_018155</name>
</gene>
<keyword evidence="2" id="KW-1185">Reference proteome</keyword>
<reference evidence="1 2" key="1">
    <citation type="submission" date="2018-09" db="EMBL/GenBank/DDBJ databases">
        <title>A high-quality reference genome of wild soybean provides a powerful tool to mine soybean genomes.</title>
        <authorList>
            <person name="Xie M."/>
            <person name="Chung C.Y.L."/>
            <person name="Li M.-W."/>
            <person name="Wong F.-L."/>
            <person name="Chan T.-F."/>
            <person name="Lam H.-M."/>
        </authorList>
    </citation>
    <scope>NUCLEOTIDE SEQUENCE [LARGE SCALE GENOMIC DNA]</scope>
    <source>
        <strain evidence="2">cv. W05</strain>
        <tissue evidence="1">Hypocotyl of etiolated seedlings</tissue>
    </source>
</reference>
<feature type="non-terminal residue" evidence="1">
    <location>
        <position position="191"/>
    </location>
</feature>
<dbReference type="EMBL" id="QZWG01000007">
    <property type="protein sequence ID" value="RZC03365.1"/>
    <property type="molecule type" value="Genomic_DNA"/>
</dbReference>
<dbReference type="Proteomes" id="UP000289340">
    <property type="component" value="Chromosome 7"/>
</dbReference>
<sequence>MATIYWGRWRTQVMAAVLQPRESDIVSESARFEHRLLLIYTSLFLLGVSLSPNVCCILSKYHPQFHFGIITQTVSSLFRISDYFNSVRQFNSVESTVLGSLNDRDDKDWEFGGQTFCVVKEYLQKGNNIGLVKYYFSQDDEAEETREIEPQQENSASELAKVFLASDKANPAQSRNVIHVSPFKFSFLHKH</sequence>
<name>A0A445JXY2_GLYSO</name>
<dbReference type="AlphaFoldDB" id="A0A445JXY2"/>
<accession>A0A445JXY2</accession>
<evidence type="ECO:0000313" key="1">
    <source>
        <dbReference type="EMBL" id="RZC03365.1"/>
    </source>
</evidence>
<evidence type="ECO:0000313" key="2">
    <source>
        <dbReference type="Proteomes" id="UP000289340"/>
    </source>
</evidence>
<protein>
    <submittedName>
        <fullName evidence="1">Pentatricopeptide repeat-containing protein isoform C</fullName>
    </submittedName>
</protein>
<organism evidence="1 2">
    <name type="scientific">Glycine soja</name>
    <name type="common">Wild soybean</name>
    <dbReference type="NCBI Taxonomy" id="3848"/>
    <lineage>
        <taxon>Eukaryota</taxon>
        <taxon>Viridiplantae</taxon>
        <taxon>Streptophyta</taxon>
        <taxon>Embryophyta</taxon>
        <taxon>Tracheophyta</taxon>
        <taxon>Spermatophyta</taxon>
        <taxon>Magnoliopsida</taxon>
        <taxon>eudicotyledons</taxon>
        <taxon>Gunneridae</taxon>
        <taxon>Pentapetalae</taxon>
        <taxon>rosids</taxon>
        <taxon>fabids</taxon>
        <taxon>Fabales</taxon>
        <taxon>Fabaceae</taxon>
        <taxon>Papilionoideae</taxon>
        <taxon>50 kb inversion clade</taxon>
        <taxon>NPAAA clade</taxon>
        <taxon>indigoferoid/millettioid clade</taxon>
        <taxon>Phaseoleae</taxon>
        <taxon>Glycine</taxon>
        <taxon>Glycine subgen. Soja</taxon>
    </lineage>
</organism>